<feature type="compositionally biased region" description="Basic and acidic residues" evidence="1">
    <location>
        <begin position="33"/>
        <end position="54"/>
    </location>
</feature>
<dbReference type="Proteomes" id="UP000070501">
    <property type="component" value="Unassembled WGS sequence"/>
</dbReference>
<reference evidence="3" key="1">
    <citation type="submission" date="2016-02" db="EMBL/GenBank/DDBJ databases">
        <title>Draft genome sequence of Microdochium bolleyi, a fungal endophyte of beachgrass.</title>
        <authorList>
            <consortium name="DOE Joint Genome Institute"/>
            <person name="David A.S."/>
            <person name="May G."/>
            <person name="Haridas S."/>
            <person name="Lim J."/>
            <person name="Wang M."/>
            <person name="Labutti K."/>
            <person name="Lipzen A."/>
            <person name="Barry K."/>
            <person name="Grigoriev I.V."/>
        </authorList>
    </citation>
    <scope>NUCLEOTIDE SEQUENCE [LARGE SCALE GENOMIC DNA]</scope>
    <source>
        <strain evidence="3">J235TASD1</strain>
    </source>
</reference>
<evidence type="ECO:0000313" key="3">
    <source>
        <dbReference type="Proteomes" id="UP000070501"/>
    </source>
</evidence>
<gene>
    <name evidence="2" type="ORF">Micbo1qcDRAFT_170150</name>
</gene>
<evidence type="ECO:0000256" key="1">
    <source>
        <dbReference type="SAM" id="MobiDB-lite"/>
    </source>
</evidence>
<organism evidence="2 3">
    <name type="scientific">Microdochium bolleyi</name>
    <dbReference type="NCBI Taxonomy" id="196109"/>
    <lineage>
        <taxon>Eukaryota</taxon>
        <taxon>Fungi</taxon>
        <taxon>Dikarya</taxon>
        <taxon>Ascomycota</taxon>
        <taxon>Pezizomycotina</taxon>
        <taxon>Sordariomycetes</taxon>
        <taxon>Xylariomycetidae</taxon>
        <taxon>Xylariales</taxon>
        <taxon>Microdochiaceae</taxon>
        <taxon>Microdochium</taxon>
    </lineage>
</organism>
<accession>A0A136JGQ9</accession>
<keyword evidence="3" id="KW-1185">Reference proteome</keyword>
<dbReference type="AlphaFoldDB" id="A0A136JGQ9"/>
<sequence length="303" mass="33049">MPHYLAYRMQREPMGGPERENVLDGSVGCSGDAKQRDGRLDWESTEAARDDRRGAPRKARKARTPTWEGWCYGDWRAWTWTWTWRQLGAKWRAKLGVLREELDRTRPEAGVCEIPSQMLVMAFGEDGVSRRSWACEVVGACLESCSSCWGSQVMPMPTASRLSLSFGSDMLSRLRSIAASDGRNNRQRWLAGDFGPPWERAKVCPVPQFWSMTEQRRGVSMQCCKPDVGREIGSQVALGEALAGRLARGQSAGTKVVVCRVAGLVPAADGRRAVAGLGAGAVLGGIPASPRRAAPGTCPPASL</sequence>
<name>A0A136JGQ9_9PEZI</name>
<dbReference type="EMBL" id="KQ964245">
    <property type="protein sequence ID" value="KXJ96306.1"/>
    <property type="molecule type" value="Genomic_DNA"/>
</dbReference>
<dbReference type="InParanoid" id="A0A136JGQ9"/>
<protein>
    <submittedName>
        <fullName evidence="2">Uncharacterized protein</fullName>
    </submittedName>
</protein>
<proteinExistence type="predicted"/>
<feature type="region of interest" description="Disordered" evidence="1">
    <location>
        <begin position="12"/>
        <end position="60"/>
    </location>
</feature>
<evidence type="ECO:0000313" key="2">
    <source>
        <dbReference type="EMBL" id="KXJ96306.1"/>
    </source>
</evidence>